<dbReference type="EMBL" id="JAKOGI010000042">
    <property type="protein sequence ID" value="KAJ8447059.1"/>
    <property type="molecule type" value="Genomic_DNA"/>
</dbReference>
<organism evidence="1 2">
    <name type="scientific">Carnegiea gigantea</name>
    <dbReference type="NCBI Taxonomy" id="171969"/>
    <lineage>
        <taxon>Eukaryota</taxon>
        <taxon>Viridiplantae</taxon>
        <taxon>Streptophyta</taxon>
        <taxon>Embryophyta</taxon>
        <taxon>Tracheophyta</taxon>
        <taxon>Spermatophyta</taxon>
        <taxon>Magnoliopsida</taxon>
        <taxon>eudicotyledons</taxon>
        <taxon>Gunneridae</taxon>
        <taxon>Pentapetalae</taxon>
        <taxon>Caryophyllales</taxon>
        <taxon>Cactineae</taxon>
        <taxon>Cactaceae</taxon>
        <taxon>Cactoideae</taxon>
        <taxon>Echinocereeae</taxon>
        <taxon>Carnegiea</taxon>
    </lineage>
</organism>
<keyword evidence="2" id="KW-1185">Reference proteome</keyword>
<evidence type="ECO:0000313" key="2">
    <source>
        <dbReference type="Proteomes" id="UP001153076"/>
    </source>
</evidence>
<evidence type="ECO:0000313" key="1">
    <source>
        <dbReference type="EMBL" id="KAJ8447059.1"/>
    </source>
</evidence>
<dbReference type="AlphaFoldDB" id="A0A9Q1QMB2"/>
<comment type="caution">
    <text evidence="1">The sequence shown here is derived from an EMBL/GenBank/DDBJ whole genome shotgun (WGS) entry which is preliminary data.</text>
</comment>
<gene>
    <name evidence="1" type="ORF">Cgig2_025436</name>
</gene>
<proteinExistence type="predicted"/>
<reference evidence="1" key="1">
    <citation type="submission" date="2022-04" db="EMBL/GenBank/DDBJ databases">
        <title>Carnegiea gigantea Genome sequencing and assembly v2.</title>
        <authorList>
            <person name="Copetti D."/>
            <person name="Sanderson M.J."/>
            <person name="Burquez A."/>
            <person name="Wojciechowski M.F."/>
        </authorList>
    </citation>
    <scope>NUCLEOTIDE SEQUENCE</scope>
    <source>
        <strain evidence="1">SGP5-SGP5p</strain>
        <tissue evidence="1">Aerial part</tissue>
    </source>
</reference>
<sequence>MRLPLHFTAYCPEFDHIMVMQFAHAAHIPEMVQAILYAIVINDAAKLRLIRRETKESLMLDLRKLRWDIIEAWLLSIEDKLKDTQVSSPGEDGRRKGKKKEMVHFPNFTSTEMAAEYIQETFRWPLREILAQRLRPLLKDHLILCPSFDLGVATRYAQDSNTPEMVQAIFYAMVVNDNLDEVPDVGPTVAALRSLRVLVQERRAHAQGSPRFAPCEPAR</sequence>
<accession>A0A9Q1QMB2</accession>
<protein>
    <submittedName>
        <fullName evidence="1">Uncharacterized protein</fullName>
    </submittedName>
</protein>
<dbReference type="Proteomes" id="UP001153076">
    <property type="component" value="Unassembled WGS sequence"/>
</dbReference>
<name>A0A9Q1QMB2_9CARY</name>